<gene>
    <name evidence="1" type="ORF">CPELLU_LOCUS1804</name>
</gene>
<dbReference type="Proteomes" id="UP000789759">
    <property type="component" value="Unassembled WGS sequence"/>
</dbReference>
<dbReference type="EMBL" id="CAJVQA010000710">
    <property type="protein sequence ID" value="CAG8487298.1"/>
    <property type="molecule type" value="Genomic_DNA"/>
</dbReference>
<organism evidence="1 2">
    <name type="scientific">Cetraspora pellucida</name>
    <dbReference type="NCBI Taxonomy" id="1433469"/>
    <lineage>
        <taxon>Eukaryota</taxon>
        <taxon>Fungi</taxon>
        <taxon>Fungi incertae sedis</taxon>
        <taxon>Mucoromycota</taxon>
        <taxon>Glomeromycotina</taxon>
        <taxon>Glomeromycetes</taxon>
        <taxon>Diversisporales</taxon>
        <taxon>Gigasporaceae</taxon>
        <taxon>Cetraspora</taxon>
    </lineage>
</organism>
<evidence type="ECO:0000313" key="1">
    <source>
        <dbReference type="EMBL" id="CAG8487298.1"/>
    </source>
</evidence>
<name>A0A9N8ZAP5_9GLOM</name>
<protein>
    <submittedName>
        <fullName evidence="1">23150_t:CDS:1</fullName>
    </submittedName>
</protein>
<dbReference type="AlphaFoldDB" id="A0A9N8ZAP5"/>
<evidence type="ECO:0000313" key="2">
    <source>
        <dbReference type="Proteomes" id="UP000789759"/>
    </source>
</evidence>
<accession>A0A9N8ZAP5</accession>
<sequence length="90" mass="10348">MIVSSPFDLDISKTGSLYFLESDTWVADAELNKFSISDFSFSNQYVELEISFWSLLQGLDELETRSFAFSFLILGCFNFFLDGDFIELLL</sequence>
<reference evidence="1" key="1">
    <citation type="submission" date="2021-06" db="EMBL/GenBank/DDBJ databases">
        <authorList>
            <person name="Kallberg Y."/>
            <person name="Tangrot J."/>
            <person name="Rosling A."/>
        </authorList>
    </citation>
    <scope>NUCLEOTIDE SEQUENCE</scope>
    <source>
        <strain evidence="1">FL966</strain>
    </source>
</reference>
<keyword evidence="2" id="KW-1185">Reference proteome</keyword>
<proteinExistence type="predicted"/>
<comment type="caution">
    <text evidence="1">The sequence shown here is derived from an EMBL/GenBank/DDBJ whole genome shotgun (WGS) entry which is preliminary data.</text>
</comment>